<keyword evidence="3 5" id="KW-0378">Hydrolase</keyword>
<dbReference type="SUPFAM" id="SSF49384">
    <property type="entry name" value="Carbohydrate-binding domain"/>
    <property type="match status" value="1"/>
</dbReference>
<feature type="region of interest" description="Disordered" evidence="7">
    <location>
        <begin position="2629"/>
        <end position="2650"/>
    </location>
</feature>
<dbReference type="InterPro" id="IPR000408">
    <property type="entry name" value="Reg_chr_condens"/>
</dbReference>
<dbReference type="InterPro" id="IPR028974">
    <property type="entry name" value="TSP_type-3_rpt"/>
</dbReference>
<dbReference type="PANTHER" id="PTHR22870">
    <property type="entry name" value="REGULATOR OF CHROMOSOME CONDENSATION"/>
    <property type="match status" value="1"/>
</dbReference>
<feature type="region of interest" description="Disordered" evidence="7">
    <location>
        <begin position="2148"/>
        <end position="2242"/>
    </location>
</feature>
<dbReference type="InterPro" id="IPR023827">
    <property type="entry name" value="Peptidase_S8_Asp-AS"/>
</dbReference>
<dbReference type="PRINTS" id="PR00723">
    <property type="entry name" value="SUBTILISIN"/>
</dbReference>
<gene>
    <name evidence="11" type="ORF">GCM10023333_19210</name>
</gene>
<evidence type="ECO:0000313" key="12">
    <source>
        <dbReference type="Proteomes" id="UP001499988"/>
    </source>
</evidence>
<evidence type="ECO:0000256" key="7">
    <source>
        <dbReference type="SAM" id="MobiDB-lite"/>
    </source>
</evidence>
<dbReference type="Pfam" id="PF01833">
    <property type="entry name" value="TIG"/>
    <property type="match status" value="1"/>
</dbReference>
<dbReference type="InterPro" id="IPR009091">
    <property type="entry name" value="RCC1/BLIP-II"/>
</dbReference>
<dbReference type="EMBL" id="BAABJZ010000061">
    <property type="protein sequence ID" value="GAA4885990.1"/>
    <property type="molecule type" value="Genomic_DNA"/>
</dbReference>
<keyword evidence="2" id="KW-0677">Repeat</keyword>
<dbReference type="InterPro" id="IPR014756">
    <property type="entry name" value="Ig_E-set"/>
</dbReference>
<dbReference type="PROSITE" id="PS50041">
    <property type="entry name" value="C_TYPE_LECTIN_2"/>
    <property type="match status" value="1"/>
</dbReference>
<dbReference type="InterPro" id="IPR008965">
    <property type="entry name" value="CBM2/CBM3_carb-bd_dom_sf"/>
</dbReference>
<dbReference type="Pfam" id="PF00963">
    <property type="entry name" value="Cohesin"/>
    <property type="match status" value="1"/>
</dbReference>
<comment type="caution">
    <text evidence="11">The sequence shown here is derived from an EMBL/GenBank/DDBJ whole genome shotgun (WGS) entry which is preliminary data.</text>
</comment>
<feature type="active site" description="Charge relay system" evidence="5">
    <location>
        <position position="247"/>
    </location>
</feature>
<dbReference type="InterPro" id="IPR036116">
    <property type="entry name" value="FN3_sf"/>
</dbReference>
<organism evidence="11 12">
    <name type="scientific">Ferrimonas pelagia</name>
    <dbReference type="NCBI Taxonomy" id="1177826"/>
    <lineage>
        <taxon>Bacteria</taxon>
        <taxon>Pseudomonadati</taxon>
        <taxon>Pseudomonadota</taxon>
        <taxon>Gammaproteobacteria</taxon>
        <taxon>Alteromonadales</taxon>
        <taxon>Ferrimonadaceae</taxon>
        <taxon>Ferrimonas</taxon>
    </lineage>
</organism>
<feature type="compositionally biased region" description="Acidic residues" evidence="7">
    <location>
        <begin position="2193"/>
        <end position="2205"/>
    </location>
</feature>
<dbReference type="SUPFAM" id="SSF103647">
    <property type="entry name" value="TSP type-3 repeat"/>
    <property type="match status" value="1"/>
</dbReference>
<dbReference type="InterPro" id="IPR002102">
    <property type="entry name" value="Cohesin_dom"/>
</dbReference>
<evidence type="ECO:0000259" key="10">
    <source>
        <dbReference type="PROSITE" id="PS50853"/>
    </source>
</evidence>
<dbReference type="PROSITE" id="PS00137">
    <property type="entry name" value="SUBTILASE_HIS"/>
    <property type="match status" value="1"/>
</dbReference>
<evidence type="ECO:0000256" key="2">
    <source>
        <dbReference type="ARBA" id="ARBA00022737"/>
    </source>
</evidence>
<dbReference type="InterPro" id="IPR002909">
    <property type="entry name" value="IPT_dom"/>
</dbReference>
<dbReference type="Gene3D" id="1.10.1330.10">
    <property type="entry name" value="Dockerin domain"/>
    <property type="match status" value="1"/>
</dbReference>
<feature type="signal peptide" evidence="8">
    <location>
        <begin position="1"/>
        <end position="28"/>
    </location>
</feature>
<feature type="active site" description="Charge relay system" evidence="5">
    <location>
        <position position="479"/>
    </location>
</feature>
<dbReference type="Gene3D" id="2.130.10.30">
    <property type="entry name" value="Regulator of chromosome condensation 1/beta-lactamase-inhibitor protein II"/>
    <property type="match status" value="2"/>
</dbReference>
<dbReference type="PROSITE" id="PS00138">
    <property type="entry name" value="SUBTILASE_SER"/>
    <property type="match status" value="1"/>
</dbReference>
<dbReference type="Pfam" id="PF00082">
    <property type="entry name" value="Peptidase_S8"/>
    <property type="match status" value="1"/>
</dbReference>
<dbReference type="InterPro" id="IPR016186">
    <property type="entry name" value="C-type_lectin-like/link_sf"/>
</dbReference>
<dbReference type="CDD" id="cd00102">
    <property type="entry name" value="IPT"/>
    <property type="match status" value="1"/>
</dbReference>
<dbReference type="PROSITE" id="PS50012">
    <property type="entry name" value="RCC1_3"/>
    <property type="match status" value="3"/>
</dbReference>
<dbReference type="InterPro" id="IPR001304">
    <property type="entry name" value="C-type_lectin-like"/>
</dbReference>
<dbReference type="InterPro" id="IPR036852">
    <property type="entry name" value="Peptidase_S8/S53_dom_sf"/>
</dbReference>
<dbReference type="InterPro" id="IPR022398">
    <property type="entry name" value="Peptidase_S8_His-AS"/>
</dbReference>
<dbReference type="SMART" id="SM00429">
    <property type="entry name" value="IPT"/>
    <property type="match status" value="1"/>
</dbReference>
<dbReference type="PROSITE" id="PS51892">
    <property type="entry name" value="SUBTILASE"/>
    <property type="match status" value="1"/>
</dbReference>
<feature type="active site" description="Charge relay system" evidence="5">
    <location>
        <position position="305"/>
    </location>
</feature>
<dbReference type="InterPro" id="IPR058923">
    <property type="entry name" value="RCC1-like_dom"/>
</dbReference>
<comment type="similarity">
    <text evidence="5 6">Belongs to the peptidase S8 family.</text>
</comment>
<dbReference type="SUPFAM" id="SSF56436">
    <property type="entry name" value="C-type lectin-like"/>
    <property type="match status" value="1"/>
</dbReference>
<dbReference type="Gene3D" id="4.10.1080.10">
    <property type="entry name" value="TSP type-3 repeat"/>
    <property type="match status" value="1"/>
</dbReference>
<dbReference type="CDD" id="cd00037">
    <property type="entry name" value="CLECT"/>
    <property type="match status" value="1"/>
</dbReference>
<dbReference type="RefSeq" id="WP_345335158.1">
    <property type="nucleotide sequence ID" value="NZ_BAABJZ010000061.1"/>
</dbReference>
<dbReference type="SUPFAM" id="SSF81296">
    <property type="entry name" value="E set domains"/>
    <property type="match status" value="1"/>
</dbReference>
<accession>A0ABP9ES69</accession>
<keyword evidence="12" id="KW-1185">Reference proteome</keyword>
<dbReference type="Proteomes" id="UP001499988">
    <property type="component" value="Unassembled WGS sequence"/>
</dbReference>
<keyword evidence="8" id="KW-0732">Signal</keyword>
<feature type="compositionally biased region" description="Acidic residues" evidence="7">
    <location>
        <begin position="2166"/>
        <end position="2175"/>
    </location>
</feature>
<dbReference type="Pfam" id="PF25390">
    <property type="entry name" value="WD40_RLD"/>
    <property type="match status" value="1"/>
</dbReference>
<dbReference type="InterPro" id="IPR013783">
    <property type="entry name" value="Ig-like_fold"/>
</dbReference>
<dbReference type="PROSITE" id="PS00136">
    <property type="entry name" value="SUBTILASE_ASP"/>
    <property type="match status" value="1"/>
</dbReference>
<dbReference type="Gene3D" id="3.40.50.200">
    <property type="entry name" value="Peptidase S8/S53 domain"/>
    <property type="match status" value="1"/>
</dbReference>
<dbReference type="InterPro" id="IPR003961">
    <property type="entry name" value="FN3_dom"/>
</dbReference>
<dbReference type="CDD" id="cd07473">
    <property type="entry name" value="Peptidases_S8_Subtilisin_like"/>
    <property type="match status" value="1"/>
</dbReference>
<evidence type="ECO:0000256" key="4">
    <source>
        <dbReference type="ARBA" id="ARBA00022825"/>
    </source>
</evidence>
<dbReference type="Gene3D" id="3.10.100.10">
    <property type="entry name" value="Mannose-Binding Protein A, subunit A"/>
    <property type="match status" value="1"/>
</dbReference>
<dbReference type="InterPro" id="IPR023828">
    <property type="entry name" value="Peptidase_S8_Ser-AS"/>
</dbReference>
<evidence type="ECO:0000256" key="5">
    <source>
        <dbReference type="PROSITE-ProRule" id="PRU01240"/>
    </source>
</evidence>
<reference evidence="12" key="1">
    <citation type="journal article" date="2019" name="Int. J. Syst. Evol. Microbiol.">
        <title>The Global Catalogue of Microorganisms (GCM) 10K type strain sequencing project: providing services to taxonomists for standard genome sequencing and annotation.</title>
        <authorList>
            <consortium name="The Broad Institute Genomics Platform"/>
            <consortium name="The Broad Institute Genome Sequencing Center for Infectious Disease"/>
            <person name="Wu L."/>
            <person name="Ma J."/>
        </authorList>
    </citation>
    <scope>NUCLEOTIDE SEQUENCE [LARGE SCALE GENOMIC DNA]</scope>
    <source>
        <strain evidence="12">JCM 18401</strain>
    </source>
</reference>
<dbReference type="Gene3D" id="2.60.40.680">
    <property type="match status" value="2"/>
</dbReference>
<evidence type="ECO:0000259" key="9">
    <source>
        <dbReference type="PROSITE" id="PS50041"/>
    </source>
</evidence>
<proteinExistence type="inferred from homology"/>
<protein>
    <submittedName>
        <fullName evidence="11">Uncharacterized protein</fullName>
    </submittedName>
</protein>
<keyword evidence="4 5" id="KW-0720">Serine protease</keyword>
<dbReference type="InterPro" id="IPR051210">
    <property type="entry name" value="Ub_ligase/GEF_domain"/>
</dbReference>
<dbReference type="InterPro" id="IPR036439">
    <property type="entry name" value="Dockerin_dom_sf"/>
</dbReference>
<feature type="domain" description="C-type lectin" evidence="9">
    <location>
        <begin position="968"/>
        <end position="1093"/>
    </location>
</feature>
<evidence type="ECO:0000256" key="3">
    <source>
        <dbReference type="ARBA" id="ARBA00022801"/>
    </source>
</evidence>
<dbReference type="PROSITE" id="PS00626">
    <property type="entry name" value="RCC1_2"/>
    <property type="match status" value="2"/>
</dbReference>
<name>A0ABP9ES69_9GAMM</name>
<keyword evidence="1 5" id="KW-0645">Protease</keyword>
<dbReference type="PANTHER" id="PTHR22870:SF360">
    <property type="entry name" value="ULTRAVIOLET-B RECEPTOR UVR8"/>
    <property type="match status" value="1"/>
</dbReference>
<evidence type="ECO:0000256" key="1">
    <source>
        <dbReference type="ARBA" id="ARBA00022670"/>
    </source>
</evidence>
<sequence length="2672" mass="290119">MRLAHSWAMVLSANWLFCSGLAANTVQAVDDATVAPIPVAIEEVTKGVSLPDPVEMAKRAQFRGPYRSLEPFGDQRFDPEKKVLRCKGKDCDSVGQELLIKMAPADGISRFSVDPQVELTSAVAGLEMEPLFKAGVNSMRRFGAMSDQEQQARKQLARWYRAKLPRGGDREALITQLAARSDIEWIEEPQVRALTGKPAVSSSDFDDPRYAEQWHIPSTQTPEAWTYLEGKDLPTGGHGDIVVAVIDSGVDYTHPDLKLNMWVNQGETANGQDSDGNGFVDDIHGVSVLGSSWDHNGDPMDDHGHGTHVAGIIAARANNGEGGVGIAHNVKIMAIKAAQYTGILTSADIAEGIHYAVEHGADVINMSFGGTGYSQAEQDALGLAFGQAVLVASAGNNGRTNDPYCDPLNFERMYPAAYPWVVGVMAEAEFPNGNGDKLAGFSNWDCIADDNVEYELMAPGSNILSTIPGGGYAKWDGTSMAAPVVSGIAALVRTRFDDKAKYSSRFIMGQVAATGQVTQGITYDPKKAPLSYHSVDAYQALTNTPKPQLSYLEHYLWDEKATSDANNNNGKVDAGETIDLALIVRNQWGQADNVQVTVAAQVDGAIGPDPYVEWLIDSVNYNSVGTFGNDDNGLIYDGEGVVTGVENPFRFRVREDTPNNHVINFQVNFTAQNGLDPDDSNTYQFQSEFQLLVSRGIELPSILSGDLPGTPGGDLDTDGVADGVITLDANALYIIDKPVLIEAGTTLKMGPGVQVQFWGSQPDDVYAQFKNSYLQVDGSLIVEGTADAPVVLAPSTLFPDRMVVIRTSGGSNIDVQFAELTNIKLDEYTNAKFDRVEFKRGQESLHLYYTRNPDTYWEYESSIKIYGSEVYNSRFTGLGYPAQWYYYSHVRLPRSISGSLIDNSFVQNVHAYYFSDGEVSVSSYDEVGSNNTFLGNVKSTSYDGLAASKLYKPTSMSASYSVEAPLAYNGKIYYRTSLSGWNWQDAQRFVDSLSANGHLLTVSDEAEFDAISDWLYGFKSDQWDEWSSRANVGYVLQESGDYVWSNGESPTYDFLDGQVYWPNHSHDPEVVTIDGVQPFLPYLHRQLEERKWDINCGGSGTDPAACDFEPEGELTEEWLEQRLTKFADDHAWYRLDSMLKNQGYDNYEACRSDNYYQCANAETDAQWVINQKQSWFESCLGGYQYACKYQPVDYQEFKRSWGIEYRTLKNERVRPDYTTDAFILELETDPGVNTVRSALELFIETDFQSDSAFRNNAILNRYWDPNPDRWMQIETATRSGDKAYEDFSGNFWGTTSQTLIDHTVVDYHDDFNRNVAKLDPILIDAPESAYPFVADLQLLDGDGNPRPDGKFGAEAMIWRAKFNRDMDTDVQPKVFFGPDFPYTDFPVAGDWIDARTWQGKVHISPVASDGYQYARIQGAVAADDAWLVTGNDYARYRFHVASGGLEALNLQASGGEGFVELSWSQDDFETLYGFNLYRSTEANSGYQRIHQSMIDNETRTYRDENVEPGQLYYYQFRVMSAAGESDPSNTASATPVDTVPPVISHTPVVSAGYGANVLVQATVTDNIAVQGVSLYYRTQGQGSYQTLAMTSQQNSVYRATVPGSVVQAPGVEYYIEATDGTSYAYSGRSATPHRIVVNDAPVITQLSPTSGPATGGTELTLVGSNFKSGASIKLGESECEAPQLISGSELRCISGPQVPSTVDVVVTNPDDKSGRLAGGFTFQSADVTVGIADFEAGYGQTLDVPVRVSNVSGLKAFELDIDFDSSLLRLEQVRKGALASAWSLSDHQPADGQLRLAAASGGSSAVGDGSLVMLEFTVIGNEDMSGDIDVVRAALNDGAIETTRYSGSVSVVAGYALTGGITHWLGHALADTQVVLDNGTSLSKTNEQGQYALAGVRSGAHTLHATREQGSEAITAYDASLMLKHITGSESLTGFALMAADLNGDGSVMAMEANAVLEFAAGLTSLPLPGTPAMWGFSPASYQYDDLHSDLGGQDFIGWLMGDPSGNVSGDAMSQQSDATALLYNRRELADGLIALDLYVGGVNSQVSAIDAIFEFDPAHVSLQQVSQGVVTEDWSAVINGQTPGRLQIAMASAKPLPANGSVLTLNFTRSTALESALSLGNLQLNEQPVTIAPMPVINAPSDVDGDGIPDYWELEHGLNPFDPRDADEDWDDDGLTNREEYESGTDPSNPDTDGDGVLDGDDAFPLDPNESQDSNGNGIGDNSDPDIDGDGVANFVDPAPRDKADKDFSQFLKPELGGSSLALAQSFSAMLDNQGRLQLQGAGPDDSASVGLRTLSGDAMFRTIAAGESHLMALDVEGRLYGIGSNDLGQLGLSDRTARTTLTPLAQESIWLQVATGAAYTVALDLDGQLWGWGLIPGQDESITAPVQVDASRRWSKIAAGQDHLLLIDELGRLFAMGQGDEGQLGQGDLLVQSQPVQVGQASDWVRISAGQSHSLAIAADGSLWSWGANADGQLGLDDSSPRLIPSRVGQSTRWTGLRAAGNVSLAQQNNDSLWLWGNNNAGQSGQGDGSAIHQPRKLPTGCDLIRCVWQHTQLGFDGVMAVDQQGQLFSWGDNRSQRLIPTSTSLVTEPTQLNSSKDWAVDSDRDGIHDAADPFEDDPMRAWVFADEPEEPEEPIDPDEPDTGKKSSGGALSLWLIVIMGLAWRRRWHR</sequence>
<dbReference type="SUPFAM" id="SSF50985">
    <property type="entry name" value="RCC1/BLIP-II"/>
    <property type="match status" value="1"/>
</dbReference>
<dbReference type="InterPro" id="IPR034204">
    <property type="entry name" value="PfSUB1-like_cat_dom"/>
</dbReference>
<dbReference type="SUPFAM" id="SSF49265">
    <property type="entry name" value="Fibronectin type III"/>
    <property type="match status" value="1"/>
</dbReference>
<dbReference type="CDD" id="cd08547">
    <property type="entry name" value="Type_II_cohesin"/>
    <property type="match status" value="1"/>
</dbReference>
<dbReference type="InterPro" id="IPR015500">
    <property type="entry name" value="Peptidase_S8_subtilisin-rel"/>
</dbReference>
<dbReference type="InterPro" id="IPR000209">
    <property type="entry name" value="Peptidase_S8/S53_dom"/>
</dbReference>
<dbReference type="InterPro" id="IPR016187">
    <property type="entry name" value="CTDL_fold"/>
</dbReference>
<feature type="compositionally biased region" description="Acidic residues" evidence="7">
    <location>
        <begin position="2629"/>
        <end position="2643"/>
    </location>
</feature>
<feature type="chain" id="PRO_5045432452" evidence="8">
    <location>
        <begin position="29"/>
        <end position="2672"/>
    </location>
</feature>
<dbReference type="SUPFAM" id="SSF52743">
    <property type="entry name" value="Subtilisin-like"/>
    <property type="match status" value="1"/>
</dbReference>
<feature type="domain" description="Fibronectin type-III" evidence="10">
    <location>
        <begin position="1444"/>
        <end position="1541"/>
    </location>
</feature>
<dbReference type="Gene3D" id="2.60.40.10">
    <property type="entry name" value="Immunoglobulins"/>
    <property type="match status" value="2"/>
</dbReference>
<evidence type="ECO:0000313" key="11">
    <source>
        <dbReference type="EMBL" id="GAA4885990.1"/>
    </source>
</evidence>
<dbReference type="PROSITE" id="PS50853">
    <property type="entry name" value="FN3"/>
    <property type="match status" value="1"/>
</dbReference>
<dbReference type="CDD" id="cd00063">
    <property type="entry name" value="FN3"/>
    <property type="match status" value="1"/>
</dbReference>
<evidence type="ECO:0000256" key="6">
    <source>
        <dbReference type="RuleBase" id="RU003355"/>
    </source>
</evidence>
<evidence type="ECO:0000256" key="8">
    <source>
        <dbReference type="SAM" id="SignalP"/>
    </source>
</evidence>
<dbReference type="CDD" id="cd14256">
    <property type="entry name" value="Dockerin_I"/>
    <property type="match status" value="1"/>
</dbReference>